<evidence type="ECO:0000259" key="1">
    <source>
        <dbReference type="PROSITE" id="PS51186"/>
    </source>
</evidence>
<dbReference type="EMBL" id="JAUSXK010000001">
    <property type="protein sequence ID" value="MDQ0645445.1"/>
    <property type="molecule type" value="Genomic_DNA"/>
</dbReference>
<comment type="caution">
    <text evidence="2">The sequence shown here is derived from an EMBL/GenBank/DDBJ whole genome shotgun (WGS) entry which is preliminary data.</text>
</comment>
<organism evidence="2 3">
    <name type="scientific">Microbacterium murale</name>
    <dbReference type="NCBI Taxonomy" id="1081040"/>
    <lineage>
        <taxon>Bacteria</taxon>
        <taxon>Bacillati</taxon>
        <taxon>Actinomycetota</taxon>
        <taxon>Actinomycetes</taxon>
        <taxon>Micrococcales</taxon>
        <taxon>Microbacteriaceae</taxon>
        <taxon>Microbacterium</taxon>
    </lineage>
</organism>
<sequence>MSELDSRSRAASIRISTWKGDEEHLARAADLYAAVFAEPPYGDDPEASRVSLVERVRRRATAKPDFRLLLAWHGPHVVGLILGSGVAEGDWWRDRIVEEIPEAARIEWLRDTCFAVEELAIAPAYRRFGVAAALMDEVLQELPYPTAVLSCYAEAASARQFYRARGWEEFACDVRIGNSPALCVLGVHVGVPPRE</sequence>
<dbReference type="RefSeq" id="WP_307363729.1">
    <property type="nucleotide sequence ID" value="NZ_JAUSXK010000001.1"/>
</dbReference>
<dbReference type="CDD" id="cd04301">
    <property type="entry name" value="NAT_SF"/>
    <property type="match status" value="1"/>
</dbReference>
<dbReference type="InterPro" id="IPR016181">
    <property type="entry name" value="Acyl_CoA_acyltransferase"/>
</dbReference>
<keyword evidence="3" id="KW-1185">Reference proteome</keyword>
<feature type="domain" description="N-acetyltransferase" evidence="1">
    <location>
        <begin position="15"/>
        <end position="195"/>
    </location>
</feature>
<evidence type="ECO:0000313" key="2">
    <source>
        <dbReference type="EMBL" id="MDQ0645445.1"/>
    </source>
</evidence>
<dbReference type="InterPro" id="IPR000182">
    <property type="entry name" value="GNAT_dom"/>
</dbReference>
<dbReference type="Gene3D" id="3.40.630.30">
    <property type="match status" value="1"/>
</dbReference>
<dbReference type="Pfam" id="PF00583">
    <property type="entry name" value="Acetyltransf_1"/>
    <property type="match status" value="1"/>
</dbReference>
<evidence type="ECO:0000313" key="3">
    <source>
        <dbReference type="Proteomes" id="UP001239085"/>
    </source>
</evidence>
<reference evidence="2 3" key="1">
    <citation type="submission" date="2023-07" db="EMBL/GenBank/DDBJ databases">
        <title>Comparative genomics of wheat-associated soil bacteria to identify genetic determinants of phenazine resistance.</title>
        <authorList>
            <person name="Mouncey N."/>
        </authorList>
    </citation>
    <scope>NUCLEOTIDE SEQUENCE [LARGE SCALE GENOMIC DNA]</scope>
    <source>
        <strain evidence="2 3">W2I7</strain>
    </source>
</reference>
<gene>
    <name evidence="2" type="ORF">QFZ46_003605</name>
</gene>
<dbReference type="Proteomes" id="UP001239085">
    <property type="component" value="Unassembled WGS sequence"/>
</dbReference>
<name>A0ABU0PDQ8_9MICO</name>
<dbReference type="SUPFAM" id="SSF55729">
    <property type="entry name" value="Acyl-CoA N-acyltransferases (Nat)"/>
    <property type="match status" value="1"/>
</dbReference>
<protein>
    <submittedName>
        <fullName evidence="2">GNAT superfamily N-acetyltransferase</fullName>
    </submittedName>
</protein>
<proteinExistence type="predicted"/>
<dbReference type="PROSITE" id="PS51186">
    <property type="entry name" value="GNAT"/>
    <property type="match status" value="1"/>
</dbReference>
<accession>A0ABU0PDQ8</accession>